<accession>A0A1I0RN22</accession>
<dbReference type="Pfam" id="PF04203">
    <property type="entry name" value="Sortase"/>
    <property type="match status" value="1"/>
</dbReference>
<keyword evidence="3" id="KW-0472">Membrane</keyword>
<dbReference type="EMBL" id="FOJI01000019">
    <property type="protein sequence ID" value="SEW42592.1"/>
    <property type="molecule type" value="Genomic_DNA"/>
</dbReference>
<sequence>MAYIYMPLFFTIIGYGIVYVAALPFLDVISSYGSLIISSDAPNFDNDELKSIFEAPVNKEDRTTIPASEVTMPTSGTLYAHISCSKAGLDAPVYFGDTDTILKSGVGQYTGSSIPGFGLPILLAAHNTTYFLPLKNIVAGDIVTITTSYGVYKYKITSTKIASKDDKSAYDLAQKKEQLIMYTCYPFNMLGTLANRYFVYGDRISGPVIDFK</sequence>
<keyword evidence="3" id="KW-1133">Transmembrane helix</keyword>
<dbReference type="SUPFAM" id="SSF63817">
    <property type="entry name" value="Sortase"/>
    <property type="match status" value="1"/>
</dbReference>
<organism evidence="4 5">
    <name type="scientific">[Clostridium] fimetarium</name>
    <dbReference type="NCBI Taxonomy" id="99656"/>
    <lineage>
        <taxon>Bacteria</taxon>
        <taxon>Bacillati</taxon>
        <taxon>Bacillota</taxon>
        <taxon>Clostridia</taxon>
        <taxon>Lachnospirales</taxon>
        <taxon>Lachnospiraceae</taxon>
    </lineage>
</organism>
<reference evidence="4 5" key="1">
    <citation type="submission" date="2016-10" db="EMBL/GenBank/DDBJ databases">
        <authorList>
            <person name="de Groot N.N."/>
        </authorList>
    </citation>
    <scope>NUCLEOTIDE SEQUENCE [LARGE SCALE GENOMIC DNA]</scope>
    <source>
        <strain evidence="4 5">DSM 9179</strain>
    </source>
</reference>
<dbReference type="NCBIfam" id="TIGR01076">
    <property type="entry name" value="sortase_fam"/>
    <property type="match status" value="1"/>
</dbReference>
<dbReference type="InterPro" id="IPR023365">
    <property type="entry name" value="Sortase_dom-sf"/>
</dbReference>
<keyword evidence="5" id="KW-1185">Reference proteome</keyword>
<evidence type="ECO:0000256" key="2">
    <source>
        <dbReference type="PIRSR" id="PIRSR605754-1"/>
    </source>
</evidence>
<protein>
    <submittedName>
        <fullName evidence="4">Sortase A</fullName>
    </submittedName>
</protein>
<feature type="active site" description="Acyl-thioester intermediate" evidence="2">
    <location>
        <position position="184"/>
    </location>
</feature>
<dbReference type="InterPro" id="IPR005754">
    <property type="entry name" value="Sortase"/>
</dbReference>
<proteinExistence type="predicted"/>
<keyword evidence="1" id="KW-0378">Hydrolase</keyword>
<dbReference type="InterPro" id="IPR041999">
    <property type="entry name" value="Sortase_D_1"/>
</dbReference>
<evidence type="ECO:0000313" key="4">
    <source>
        <dbReference type="EMBL" id="SEW42592.1"/>
    </source>
</evidence>
<keyword evidence="3" id="KW-0812">Transmembrane</keyword>
<dbReference type="OrthoDB" id="165822at2"/>
<evidence type="ECO:0000256" key="1">
    <source>
        <dbReference type="ARBA" id="ARBA00022801"/>
    </source>
</evidence>
<dbReference type="GO" id="GO:0016787">
    <property type="term" value="F:hydrolase activity"/>
    <property type="evidence" value="ECO:0007669"/>
    <property type="project" value="UniProtKB-KW"/>
</dbReference>
<gene>
    <name evidence="4" type="ORF">SAMN05421659_11948</name>
</gene>
<evidence type="ECO:0000256" key="3">
    <source>
        <dbReference type="SAM" id="Phobius"/>
    </source>
</evidence>
<dbReference type="CDD" id="cd05828">
    <property type="entry name" value="Sortase_D_1"/>
    <property type="match status" value="1"/>
</dbReference>
<feature type="transmembrane region" description="Helical" evidence="3">
    <location>
        <begin position="6"/>
        <end position="26"/>
    </location>
</feature>
<dbReference type="Gene3D" id="2.40.260.10">
    <property type="entry name" value="Sortase"/>
    <property type="match status" value="1"/>
</dbReference>
<dbReference type="Proteomes" id="UP000199701">
    <property type="component" value="Unassembled WGS sequence"/>
</dbReference>
<feature type="active site" description="Proton donor/acceptor" evidence="2">
    <location>
        <position position="126"/>
    </location>
</feature>
<name>A0A1I0RN22_9FIRM</name>
<dbReference type="STRING" id="99656.SAMN05421659_11948"/>
<evidence type="ECO:0000313" key="5">
    <source>
        <dbReference type="Proteomes" id="UP000199701"/>
    </source>
</evidence>
<dbReference type="AlphaFoldDB" id="A0A1I0RN22"/>